<name>S2KN77_LITA3</name>
<feature type="transmembrane region" description="Helical" evidence="1">
    <location>
        <begin position="6"/>
        <end position="24"/>
    </location>
</feature>
<protein>
    <recommendedName>
        <fullName evidence="4">Branched-chain amino acid transport</fullName>
    </recommendedName>
</protein>
<dbReference type="STRING" id="1121939.L861_19985"/>
<dbReference type="PATRIC" id="fig|1121939.11.peg.2590"/>
<sequence>MNPWWLILGMLAITFSIRYSLFAWPNLHFPTWLNQALHYVPVAVLSAIVVPGLLMPEGELDLAWDNAYLLAGLVTIAIAKFSRHLLTTILGGLVTFLLLRGLFGQLPL</sequence>
<dbReference type="RefSeq" id="WP_016417104.1">
    <property type="nucleotide sequence ID" value="NZ_AUAB01000012.1"/>
</dbReference>
<organism evidence="2 3">
    <name type="scientific">Litchfieldella anticariensis (strain DSM 16096 / CECT 5854 / CIP 108499 / LMG 22089 / FP35)</name>
    <name type="common">Halomonas anticariensis</name>
    <dbReference type="NCBI Taxonomy" id="1121939"/>
    <lineage>
        <taxon>Bacteria</taxon>
        <taxon>Pseudomonadati</taxon>
        <taxon>Pseudomonadota</taxon>
        <taxon>Gammaproteobacteria</taxon>
        <taxon>Oceanospirillales</taxon>
        <taxon>Halomonadaceae</taxon>
        <taxon>Litchfieldella</taxon>
    </lineage>
</organism>
<keyword evidence="1" id="KW-0812">Transmembrane</keyword>
<keyword evidence="3" id="KW-1185">Reference proteome</keyword>
<accession>S2KN77</accession>
<gene>
    <name evidence="2" type="ORF">L861_19985</name>
</gene>
<feature type="transmembrane region" description="Helical" evidence="1">
    <location>
        <begin position="36"/>
        <end position="56"/>
    </location>
</feature>
<keyword evidence="1" id="KW-1133">Transmembrane helix</keyword>
<reference evidence="2 3" key="1">
    <citation type="journal article" date="2013" name="Genome Announc.">
        <title>Draft genome sequence of the moderately halophilic gammaproteobacterium Halomonas anticariensis FP35.</title>
        <authorList>
            <person name="Tahrioui A."/>
            <person name="Quesada E."/>
            <person name="Llamas I."/>
        </authorList>
    </citation>
    <scope>NUCLEOTIDE SEQUENCE [LARGE SCALE GENOMIC DNA]</scope>
    <source>
        <strain evidence="3">DSM 16096 / CECT 5854 / LMG 22089 / FP35</strain>
    </source>
</reference>
<dbReference type="eggNOG" id="COG4392">
    <property type="taxonomic scope" value="Bacteria"/>
</dbReference>
<proteinExistence type="predicted"/>
<keyword evidence="1" id="KW-0472">Membrane</keyword>
<dbReference type="OrthoDB" id="8942869at2"/>
<evidence type="ECO:0000256" key="1">
    <source>
        <dbReference type="SAM" id="Phobius"/>
    </source>
</evidence>
<dbReference type="Proteomes" id="UP000014463">
    <property type="component" value="Unassembled WGS sequence"/>
</dbReference>
<dbReference type="Pfam" id="PF05437">
    <property type="entry name" value="AzlD"/>
    <property type="match status" value="1"/>
</dbReference>
<evidence type="ECO:0000313" key="3">
    <source>
        <dbReference type="Proteomes" id="UP000014463"/>
    </source>
</evidence>
<evidence type="ECO:0008006" key="4">
    <source>
        <dbReference type="Google" id="ProtNLM"/>
    </source>
</evidence>
<dbReference type="AlphaFoldDB" id="S2KN77"/>
<evidence type="ECO:0000313" key="2">
    <source>
        <dbReference type="EMBL" id="EPC01933.1"/>
    </source>
</evidence>
<comment type="caution">
    <text evidence="2">The sequence shown here is derived from an EMBL/GenBank/DDBJ whole genome shotgun (WGS) entry which is preliminary data.</text>
</comment>
<dbReference type="EMBL" id="ASTJ01000029">
    <property type="protein sequence ID" value="EPC01933.1"/>
    <property type="molecule type" value="Genomic_DNA"/>
</dbReference>
<feature type="transmembrane region" description="Helical" evidence="1">
    <location>
        <begin position="85"/>
        <end position="103"/>
    </location>
</feature>
<dbReference type="InterPro" id="IPR008407">
    <property type="entry name" value="Brnchd-chn_aa_trnsp_AzlD"/>
</dbReference>